<evidence type="ECO:0000313" key="2">
    <source>
        <dbReference type="Proteomes" id="UP000078200"/>
    </source>
</evidence>
<name>A0A1A9V995_GLOAU</name>
<dbReference type="Proteomes" id="UP000078200">
    <property type="component" value="Unassembled WGS sequence"/>
</dbReference>
<protein>
    <submittedName>
        <fullName evidence="1">Uncharacterized protein</fullName>
    </submittedName>
</protein>
<dbReference type="AlphaFoldDB" id="A0A1A9V995"/>
<dbReference type="VEuPathDB" id="VectorBase:GAUT029948"/>
<reference evidence="1" key="1">
    <citation type="submission" date="2020-05" db="UniProtKB">
        <authorList>
            <consortium name="EnsemblMetazoa"/>
        </authorList>
    </citation>
    <scope>IDENTIFICATION</scope>
    <source>
        <strain evidence="1">TTRI</strain>
    </source>
</reference>
<dbReference type="EnsemblMetazoa" id="GAUT029948-RA">
    <property type="protein sequence ID" value="GAUT029948-PA"/>
    <property type="gene ID" value="GAUT029948"/>
</dbReference>
<sequence>MLWLSTDNSHLGHVPKGVPCTHGAEEGLHTAMEKRSKFLRIRRFEQHLKNFQENALKYVLLIFENAAQKYAAHRFMSSKVVALLSAEIENPKLGTVQQGRVYLYILVTRACAVQYKGEYPDDISGETGNHWNELLKVTDETARL</sequence>
<organism evidence="1 2">
    <name type="scientific">Glossina austeni</name>
    <name type="common">Savannah tsetse fly</name>
    <dbReference type="NCBI Taxonomy" id="7395"/>
    <lineage>
        <taxon>Eukaryota</taxon>
        <taxon>Metazoa</taxon>
        <taxon>Ecdysozoa</taxon>
        <taxon>Arthropoda</taxon>
        <taxon>Hexapoda</taxon>
        <taxon>Insecta</taxon>
        <taxon>Pterygota</taxon>
        <taxon>Neoptera</taxon>
        <taxon>Endopterygota</taxon>
        <taxon>Diptera</taxon>
        <taxon>Brachycera</taxon>
        <taxon>Muscomorpha</taxon>
        <taxon>Hippoboscoidea</taxon>
        <taxon>Glossinidae</taxon>
        <taxon>Glossina</taxon>
    </lineage>
</organism>
<accession>A0A1A9V995</accession>
<evidence type="ECO:0000313" key="1">
    <source>
        <dbReference type="EnsemblMetazoa" id="GAUT029948-PA"/>
    </source>
</evidence>
<keyword evidence="2" id="KW-1185">Reference proteome</keyword>
<proteinExistence type="predicted"/>